<keyword evidence="10" id="KW-1185">Reference proteome</keyword>
<dbReference type="CDD" id="cd00082">
    <property type="entry name" value="HisKA"/>
    <property type="match status" value="1"/>
</dbReference>
<dbReference type="CDD" id="cd16922">
    <property type="entry name" value="HATPase_EvgS-ArcB-TorS-like"/>
    <property type="match status" value="1"/>
</dbReference>
<dbReference type="InterPro" id="IPR036259">
    <property type="entry name" value="MFS_trans_sf"/>
</dbReference>
<dbReference type="STRING" id="1458461.BN1012_Phect1214"/>
<dbReference type="RefSeq" id="WP_052535385.1">
    <property type="nucleotide sequence ID" value="NZ_HG966617.1"/>
</dbReference>
<dbReference type="InterPro" id="IPR005467">
    <property type="entry name" value="His_kinase_dom"/>
</dbReference>
<evidence type="ECO:0000256" key="6">
    <source>
        <dbReference type="ARBA" id="ARBA00023012"/>
    </source>
</evidence>
<reference evidence="9 10" key="1">
    <citation type="journal article" date="2014" name="Front. Genet.">
        <title>Genome and metabolic network of "Candidatus Phaeomarinobacter ectocarpi" Ec32, a new candidate genus of Alphaproteobacteria frequently associated with brown algae.</title>
        <authorList>
            <person name="Dittami S.M."/>
            <person name="Barbeyron T."/>
            <person name="Boyen C."/>
            <person name="Cambefort J."/>
            <person name="Collet G."/>
            <person name="Delage L."/>
            <person name="Gobet A."/>
            <person name="Groisillier A."/>
            <person name="Leblanc C."/>
            <person name="Michel G."/>
            <person name="Scornet D."/>
            <person name="Siegel A."/>
            <person name="Tapia J.E."/>
            <person name="Tonon T."/>
        </authorList>
    </citation>
    <scope>NUCLEOTIDE SEQUENCE [LARGE SCALE GENOMIC DNA]</scope>
    <source>
        <strain evidence="9 10">Ec32</strain>
    </source>
</reference>
<dbReference type="FunFam" id="3.30.565.10:FF:000010">
    <property type="entry name" value="Sensor histidine kinase RcsC"/>
    <property type="match status" value="1"/>
</dbReference>
<feature type="transmembrane region" description="Helical" evidence="7">
    <location>
        <begin position="27"/>
        <end position="49"/>
    </location>
</feature>
<organism evidence="9 10">
    <name type="scientific">Candidatus Phaeomarinibacter ectocarpi</name>
    <dbReference type="NCBI Taxonomy" id="1458461"/>
    <lineage>
        <taxon>Bacteria</taxon>
        <taxon>Pseudomonadati</taxon>
        <taxon>Pseudomonadota</taxon>
        <taxon>Alphaproteobacteria</taxon>
        <taxon>Hyphomicrobiales</taxon>
        <taxon>Parvibaculaceae</taxon>
        <taxon>Candidatus Phaeomarinibacter</taxon>
    </lineage>
</organism>
<dbReference type="Gene3D" id="3.30.565.10">
    <property type="entry name" value="Histidine kinase-like ATPase, C-terminal domain"/>
    <property type="match status" value="1"/>
</dbReference>
<dbReference type="InterPro" id="IPR036097">
    <property type="entry name" value="HisK_dim/P_sf"/>
</dbReference>
<dbReference type="Gene3D" id="1.10.287.130">
    <property type="match status" value="1"/>
</dbReference>
<dbReference type="InterPro" id="IPR004358">
    <property type="entry name" value="Sig_transdc_His_kin-like_C"/>
</dbReference>
<evidence type="ECO:0000256" key="5">
    <source>
        <dbReference type="ARBA" id="ARBA00022777"/>
    </source>
</evidence>
<dbReference type="HOGENOM" id="CLU_000445_114_75_5"/>
<dbReference type="GO" id="GO:0009927">
    <property type="term" value="F:histidine phosphotransfer kinase activity"/>
    <property type="evidence" value="ECO:0007669"/>
    <property type="project" value="TreeGrafter"/>
</dbReference>
<evidence type="ECO:0000256" key="7">
    <source>
        <dbReference type="SAM" id="Phobius"/>
    </source>
</evidence>
<sequence>MLSLLKTKYWPETREGAELRVASERTFATFCVLAGISGTLVSITNIPYLAIHPVQVALGQAIAIGFLLGPTLINGHPSFGRRVRLAGYGAMTLFITLSLSLGILISSTNLLLLPAIAAFTLIQGWRFGLLTTAVSCGAFVFGYVNETTGTTGHDPDPAFLVSLICGAVILFLGSTIYRREMQRAADRIEAERERALEADKAKSEFLAMMSHEIRTPMNGVIGMLQLLTMSKMPEADQEHAEIALHSAHSLLSILNDILDYSKNEAGGLEIKCVPFDPAELAREVTDLFRPLASAKQVVINLHGSDGLPARVMSDRDRIRQVLSNLISNAVKFTDAGSVDVFIKHARNMDGGCLQVEVHDTGIGIPDNQADTVFDRFKQVETSNTRRHGGTGLGLAICRQITEHMNGTISLERNAGGGCCFCFDIPCPAAAGSAHPSTDEPGTLIGQTG</sequence>
<evidence type="ECO:0000259" key="8">
    <source>
        <dbReference type="PROSITE" id="PS50109"/>
    </source>
</evidence>
<feature type="transmembrane region" description="Helical" evidence="7">
    <location>
        <begin position="125"/>
        <end position="145"/>
    </location>
</feature>
<feature type="transmembrane region" description="Helical" evidence="7">
    <location>
        <begin position="56"/>
        <end position="73"/>
    </location>
</feature>
<keyword evidence="3" id="KW-0597">Phosphoprotein</keyword>
<dbReference type="OrthoDB" id="9810730at2"/>
<keyword evidence="6" id="KW-0902">Two-component regulatory system</keyword>
<dbReference type="AlphaFoldDB" id="X5M843"/>
<feature type="transmembrane region" description="Helical" evidence="7">
    <location>
        <begin position="85"/>
        <end position="113"/>
    </location>
</feature>
<gene>
    <name evidence="9" type="ORF">BN1012_Phect1214</name>
</gene>
<dbReference type="PROSITE" id="PS50109">
    <property type="entry name" value="HIS_KIN"/>
    <property type="match status" value="1"/>
</dbReference>
<dbReference type="GO" id="GO:0005886">
    <property type="term" value="C:plasma membrane"/>
    <property type="evidence" value="ECO:0007669"/>
    <property type="project" value="TreeGrafter"/>
</dbReference>
<keyword evidence="7" id="KW-0472">Membrane</keyword>
<accession>X5M843</accession>
<dbReference type="PANTHER" id="PTHR43047:SF71">
    <property type="entry name" value="HISTIDINE KINASE CONTAINING CHEY-HOMOLOGOUS RECEIVER DOMAIN-RELATED"/>
    <property type="match status" value="1"/>
</dbReference>
<comment type="catalytic activity">
    <reaction evidence="1">
        <text>ATP + protein L-histidine = ADP + protein N-phospho-L-histidine.</text>
        <dbReference type="EC" id="2.7.13.3"/>
    </reaction>
</comment>
<dbReference type="Pfam" id="PF00512">
    <property type="entry name" value="HisKA"/>
    <property type="match status" value="1"/>
</dbReference>
<dbReference type="EMBL" id="HG966617">
    <property type="protein sequence ID" value="CDO59428.1"/>
    <property type="molecule type" value="Genomic_DNA"/>
</dbReference>
<dbReference type="KEGG" id="pect:BN1012_Phect1214"/>
<dbReference type="SUPFAM" id="SSF47384">
    <property type="entry name" value="Homodimeric domain of signal transducing histidine kinase"/>
    <property type="match status" value="1"/>
</dbReference>
<keyword evidence="4" id="KW-0808">Transferase</keyword>
<keyword evidence="5 9" id="KW-0418">Kinase</keyword>
<keyword evidence="7" id="KW-1133">Transmembrane helix</keyword>
<evidence type="ECO:0000313" key="10">
    <source>
        <dbReference type="Proteomes" id="UP000032160"/>
    </source>
</evidence>
<evidence type="ECO:0000256" key="4">
    <source>
        <dbReference type="ARBA" id="ARBA00022679"/>
    </source>
</evidence>
<feature type="transmembrane region" description="Helical" evidence="7">
    <location>
        <begin position="157"/>
        <end position="177"/>
    </location>
</feature>
<dbReference type="SMART" id="SM00387">
    <property type="entry name" value="HATPase_c"/>
    <property type="match status" value="1"/>
</dbReference>
<evidence type="ECO:0000256" key="2">
    <source>
        <dbReference type="ARBA" id="ARBA00012438"/>
    </source>
</evidence>
<dbReference type="InterPro" id="IPR003594">
    <property type="entry name" value="HATPase_dom"/>
</dbReference>
<dbReference type="InterPro" id="IPR036890">
    <property type="entry name" value="HATPase_C_sf"/>
</dbReference>
<dbReference type="InterPro" id="IPR003661">
    <property type="entry name" value="HisK_dim/P_dom"/>
</dbReference>
<dbReference type="SUPFAM" id="SSF55874">
    <property type="entry name" value="ATPase domain of HSP90 chaperone/DNA topoisomerase II/histidine kinase"/>
    <property type="match status" value="1"/>
</dbReference>
<evidence type="ECO:0000256" key="1">
    <source>
        <dbReference type="ARBA" id="ARBA00000085"/>
    </source>
</evidence>
<dbReference type="SUPFAM" id="SSF103473">
    <property type="entry name" value="MFS general substrate transporter"/>
    <property type="match status" value="1"/>
</dbReference>
<proteinExistence type="predicted"/>
<dbReference type="EC" id="2.7.13.3" evidence="2"/>
<evidence type="ECO:0000313" key="9">
    <source>
        <dbReference type="EMBL" id="CDO59428.1"/>
    </source>
</evidence>
<protein>
    <recommendedName>
        <fullName evidence="2">histidine kinase</fullName>
        <ecNumber evidence="2">2.7.13.3</ecNumber>
    </recommendedName>
</protein>
<dbReference type="PRINTS" id="PR00344">
    <property type="entry name" value="BCTRLSENSOR"/>
</dbReference>
<dbReference type="Proteomes" id="UP000032160">
    <property type="component" value="Chromosome I"/>
</dbReference>
<keyword evidence="7" id="KW-0812">Transmembrane</keyword>
<evidence type="ECO:0000256" key="3">
    <source>
        <dbReference type="ARBA" id="ARBA00022553"/>
    </source>
</evidence>
<dbReference type="Pfam" id="PF02518">
    <property type="entry name" value="HATPase_c"/>
    <property type="match status" value="1"/>
</dbReference>
<dbReference type="PANTHER" id="PTHR43047">
    <property type="entry name" value="TWO-COMPONENT HISTIDINE PROTEIN KINASE"/>
    <property type="match status" value="1"/>
</dbReference>
<dbReference type="GO" id="GO:0000155">
    <property type="term" value="F:phosphorelay sensor kinase activity"/>
    <property type="evidence" value="ECO:0007669"/>
    <property type="project" value="InterPro"/>
</dbReference>
<dbReference type="SMART" id="SM00388">
    <property type="entry name" value="HisKA"/>
    <property type="match status" value="1"/>
</dbReference>
<feature type="domain" description="Histidine kinase" evidence="8">
    <location>
        <begin position="208"/>
        <end position="428"/>
    </location>
</feature>
<name>X5M843_9HYPH</name>